<dbReference type="InterPro" id="IPR016169">
    <property type="entry name" value="FAD-bd_PCMH_sub2"/>
</dbReference>
<keyword evidence="3" id="KW-0285">Flavoprotein</keyword>
<evidence type="ECO:0000256" key="4">
    <source>
        <dbReference type="ARBA" id="ARBA00022827"/>
    </source>
</evidence>
<organism evidence="7 8">
    <name type="scientific">Lysobacter hankyongensis</name>
    <dbReference type="NCBI Taxonomy" id="1176535"/>
    <lineage>
        <taxon>Bacteria</taxon>
        <taxon>Pseudomonadati</taxon>
        <taxon>Pseudomonadota</taxon>
        <taxon>Gammaproteobacteria</taxon>
        <taxon>Lysobacterales</taxon>
        <taxon>Lysobacteraceae</taxon>
        <taxon>Lysobacter</taxon>
    </lineage>
</organism>
<dbReference type="Pfam" id="PF01565">
    <property type="entry name" value="FAD_binding_4"/>
    <property type="match status" value="1"/>
</dbReference>
<dbReference type="InterPro" id="IPR006094">
    <property type="entry name" value="Oxid_FAD_bind_N"/>
</dbReference>
<name>A0ABP9C0P7_9GAMM</name>
<dbReference type="SUPFAM" id="SSF56176">
    <property type="entry name" value="FAD-binding/transporter-associated domain-like"/>
    <property type="match status" value="1"/>
</dbReference>
<dbReference type="InterPro" id="IPR036318">
    <property type="entry name" value="FAD-bd_PCMH-like_sf"/>
</dbReference>
<dbReference type="InterPro" id="IPR006311">
    <property type="entry name" value="TAT_signal"/>
</dbReference>
<dbReference type="Pfam" id="PF08031">
    <property type="entry name" value="BBE"/>
    <property type="match status" value="1"/>
</dbReference>
<dbReference type="PROSITE" id="PS51387">
    <property type="entry name" value="FAD_PCMH"/>
    <property type="match status" value="1"/>
</dbReference>
<dbReference type="EMBL" id="BAABJE010000017">
    <property type="protein sequence ID" value="GAA4802085.1"/>
    <property type="molecule type" value="Genomic_DNA"/>
</dbReference>
<feature type="domain" description="FAD-binding PCMH-type" evidence="6">
    <location>
        <begin position="94"/>
        <end position="264"/>
    </location>
</feature>
<dbReference type="InterPro" id="IPR050416">
    <property type="entry name" value="FAD-linked_Oxidoreductase"/>
</dbReference>
<evidence type="ECO:0000256" key="3">
    <source>
        <dbReference type="ARBA" id="ARBA00022630"/>
    </source>
</evidence>
<comment type="similarity">
    <text evidence="2">Belongs to the oxygen-dependent FAD-linked oxidoreductase family.</text>
</comment>
<dbReference type="PANTHER" id="PTHR42973">
    <property type="entry name" value="BINDING OXIDOREDUCTASE, PUTATIVE (AFU_ORTHOLOGUE AFUA_1G17690)-RELATED"/>
    <property type="match status" value="1"/>
</dbReference>
<comment type="caution">
    <text evidence="7">The sequence shown here is derived from an EMBL/GenBank/DDBJ whole genome shotgun (WGS) entry which is preliminary data.</text>
</comment>
<comment type="cofactor">
    <cofactor evidence="1">
        <name>FAD</name>
        <dbReference type="ChEBI" id="CHEBI:57692"/>
    </cofactor>
</comment>
<proteinExistence type="inferred from homology"/>
<gene>
    <name evidence="7" type="ORF">GCM10023307_30910</name>
</gene>
<reference evidence="8" key="1">
    <citation type="journal article" date="2019" name="Int. J. Syst. Evol. Microbiol.">
        <title>The Global Catalogue of Microorganisms (GCM) 10K type strain sequencing project: providing services to taxonomists for standard genome sequencing and annotation.</title>
        <authorList>
            <consortium name="The Broad Institute Genomics Platform"/>
            <consortium name="The Broad Institute Genome Sequencing Center for Infectious Disease"/>
            <person name="Wu L."/>
            <person name="Ma J."/>
        </authorList>
    </citation>
    <scope>NUCLEOTIDE SEQUENCE [LARGE SCALE GENOMIC DNA]</scope>
    <source>
        <strain evidence="8">JCM 18204</strain>
    </source>
</reference>
<dbReference type="Gene3D" id="3.30.465.10">
    <property type="match status" value="1"/>
</dbReference>
<dbReference type="InterPro" id="IPR006093">
    <property type="entry name" value="Oxy_OxRdtase_FAD_BS"/>
</dbReference>
<dbReference type="Proteomes" id="UP001499959">
    <property type="component" value="Unassembled WGS sequence"/>
</dbReference>
<accession>A0ABP9C0P7</accession>
<evidence type="ECO:0000256" key="2">
    <source>
        <dbReference type="ARBA" id="ARBA00005466"/>
    </source>
</evidence>
<evidence type="ECO:0000256" key="1">
    <source>
        <dbReference type="ARBA" id="ARBA00001974"/>
    </source>
</evidence>
<dbReference type="PROSITE" id="PS00862">
    <property type="entry name" value="OX2_COVAL_FAD"/>
    <property type="match status" value="1"/>
</dbReference>
<evidence type="ECO:0000313" key="7">
    <source>
        <dbReference type="EMBL" id="GAA4802085.1"/>
    </source>
</evidence>
<keyword evidence="8" id="KW-1185">Reference proteome</keyword>
<protein>
    <submittedName>
        <fullName evidence="7">FAD-binding oxidoreductase</fullName>
    </submittedName>
</protein>
<evidence type="ECO:0000259" key="6">
    <source>
        <dbReference type="PROSITE" id="PS51387"/>
    </source>
</evidence>
<dbReference type="InterPro" id="IPR012951">
    <property type="entry name" value="BBE"/>
</dbReference>
<keyword evidence="4" id="KW-0274">FAD</keyword>
<sequence length="510" mass="55208">MQDATRRGTADNTLHEGSLQEIHRFALSRRAFLRAGAGAALGLGLPAWLGGCASLPEHASPAWKELAASLQGTLLMPGAAAFAKRAAPWALQYASTLPQGIAQCADEADVRTCLRWAQANDMPLVARSGGHSYAGYSTTTGLMIDVSAMHAVDIDPSTGIATLGGGARNRNVYAACRPFSRAVTHGRCKEVGVAGLVLGGGIGFNMRLHGLTCDGLKATRIVLADGRALACSEREHDDLFWACRGAGGGNFGIHTEFTFETFPVGEYTVFELTWRDRFAEVFEALQTMALSAPDSLGMKLSVKAEAGKPGLALTILGQLADSKDALMAMLAPVFAVRPPSTSKIDALPYWDAQELLSEQGDPEFSHERSRFVKGALSTGAIHAILANLGAWPGTHVAATWKFFLMGGRIDAKRPADMAFVHRGCSMISSIELEWTEADSPETLTKNEAWLTGFHDAMAHYTTPYCYQNFIDPSQRDYLDAYYGENLPRLREVKRRYDPTDVFRYPQSIPV</sequence>
<keyword evidence="5" id="KW-0560">Oxidoreductase</keyword>
<dbReference type="RefSeq" id="WP_345304249.1">
    <property type="nucleotide sequence ID" value="NZ_BAABJE010000017.1"/>
</dbReference>
<dbReference type="Gene3D" id="3.40.462.20">
    <property type="match status" value="1"/>
</dbReference>
<dbReference type="PROSITE" id="PS51318">
    <property type="entry name" value="TAT"/>
    <property type="match status" value="1"/>
</dbReference>
<evidence type="ECO:0000313" key="8">
    <source>
        <dbReference type="Proteomes" id="UP001499959"/>
    </source>
</evidence>
<dbReference type="PANTHER" id="PTHR42973:SF39">
    <property type="entry name" value="FAD-BINDING PCMH-TYPE DOMAIN-CONTAINING PROTEIN"/>
    <property type="match status" value="1"/>
</dbReference>
<dbReference type="InterPro" id="IPR016166">
    <property type="entry name" value="FAD-bd_PCMH"/>
</dbReference>
<evidence type="ECO:0000256" key="5">
    <source>
        <dbReference type="ARBA" id="ARBA00023002"/>
    </source>
</evidence>